<dbReference type="KEGG" id="llu:AKJ09_02277"/>
<feature type="domain" description="Adaptor protein ClpS core" evidence="2">
    <location>
        <begin position="33"/>
        <end position="110"/>
    </location>
</feature>
<proteinExistence type="inferred from homology"/>
<evidence type="ECO:0000313" key="3">
    <source>
        <dbReference type="EMBL" id="AKU95613.1"/>
    </source>
</evidence>
<dbReference type="InterPro" id="IPR003769">
    <property type="entry name" value="ClpS_core"/>
</dbReference>
<gene>
    <name evidence="1" type="primary">clpS</name>
    <name evidence="3" type="ORF">AKJ09_02277</name>
</gene>
<sequence length="119" mass="13534">MSWLANNRIEDARHDDDGDGDVVIERAPKVGRARRYGVVFYNDDYTTKWFVVHVLEQFFHMNETTASEFMMAVHRQGKGVAGVYTRDIAETKAAAVTEYAREFEMPLKVTAEPEDGGDD</sequence>
<dbReference type="Pfam" id="PF02617">
    <property type="entry name" value="ClpS"/>
    <property type="match status" value="1"/>
</dbReference>
<dbReference type="RefSeq" id="WP_146647033.1">
    <property type="nucleotide sequence ID" value="NZ_CP012333.1"/>
</dbReference>
<keyword evidence="3" id="KW-0645">Protease</keyword>
<comment type="subunit">
    <text evidence="1">Binds to the N-terminal domain of the chaperone ClpA.</text>
</comment>
<keyword evidence="4" id="KW-1185">Reference proteome</keyword>
<keyword evidence="3" id="KW-0378">Hydrolase</keyword>
<comment type="similarity">
    <text evidence="1">Belongs to the ClpS family.</text>
</comment>
<dbReference type="AlphaFoldDB" id="A0A0K1PQ10"/>
<dbReference type="OrthoDB" id="9796121at2"/>
<evidence type="ECO:0000313" key="4">
    <source>
        <dbReference type="Proteomes" id="UP000064967"/>
    </source>
</evidence>
<dbReference type="STRING" id="1391654.AKJ09_02277"/>
<dbReference type="PATRIC" id="fig|1391654.3.peg.2301"/>
<dbReference type="InterPro" id="IPR022935">
    <property type="entry name" value="ClpS"/>
</dbReference>
<name>A0A0K1PQ10_9BACT</name>
<protein>
    <recommendedName>
        <fullName evidence="1">ATP-dependent Clp protease adapter protein ClpS</fullName>
    </recommendedName>
</protein>
<dbReference type="InterPro" id="IPR014719">
    <property type="entry name" value="Ribosomal_bL12_C/ClpS-like"/>
</dbReference>
<dbReference type="HAMAP" id="MF_00302">
    <property type="entry name" value="ClpS"/>
    <property type="match status" value="1"/>
</dbReference>
<comment type="function">
    <text evidence="1">Involved in the modulation of the specificity of the ClpAP-mediated ATP-dependent protein degradation.</text>
</comment>
<accession>A0A0K1PQ10</accession>
<dbReference type="EMBL" id="CP012333">
    <property type="protein sequence ID" value="AKU95613.1"/>
    <property type="molecule type" value="Genomic_DNA"/>
</dbReference>
<dbReference type="GO" id="GO:0030163">
    <property type="term" value="P:protein catabolic process"/>
    <property type="evidence" value="ECO:0007669"/>
    <property type="project" value="InterPro"/>
</dbReference>
<organism evidence="3 4">
    <name type="scientific">Labilithrix luteola</name>
    <dbReference type="NCBI Taxonomy" id="1391654"/>
    <lineage>
        <taxon>Bacteria</taxon>
        <taxon>Pseudomonadati</taxon>
        <taxon>Myxococcota</taxon>
        <taxon>Polyangia</taxon>
        <taxon>Polyangiales</taxon>
        <taxon>Labilitrichaceae</taxon>
        <taxon>Labilithrix</taxon>
    </lineage>
</organism>
<dbReference type="Gene3D" id="3.30.1390.10">
    <property type="match status" value="1"/>
</dbReference>
<dbReference type="GO" id="GO:0008233">
    <property type="term" value="F:peptidase activity"/>
    <property type="evidence" value="ECO:0007669"/>
    <property type="project" value="UniProtKB-KW"/>
</dbReference>
<reference evidence="3 4" key="1">
    <citation type="submission" date="2015-08" db="EMBL/GenBank/DDBJ databases">
        <authorList>
            <person name="Babu N.S."/>
            <person name="Beckwith C.J."/>
            <person name="Beseler K.G."/>
            <person name="Brison A."/>
            <person name="Carone J.V."/>
            <person name="Caskin T.P."/>
            <person name="Diamond M."/>
            <person name="Durham M.E."/>
            <person name="Foxe J.M."/>
            <person name="Go M."/>
            <person name="Henderson B.A."/>
            <person name="Jones I.B."/>
            <person name="McGettigan J.A."/>
            <person name="Micheletti S.J."/>
            <person name="Nasrallah M.E."/>
            <person name="Ortiz D."/>
            <person name="Piller C.R."/>
            <person name="Privatt S.R."/>
            <person name="Schneider S.L."/>
            <person name="Sharp S."/>
            <person name="Smith T.C."/>
            <person name="Stanton J.D."/>
            <person name="Ullery H.E."/>
            <person name="Wilson R.J."/>
            <person name="Serrano M.G."/>
            <person name="Buck G."/>
            <person name="Lee V."/>
            <person name="Wang Y."/>
            <person name="Carvalho R."/>
            <person name="Voegtly L."/>
            <person name="Shi R."/>
            <person name="Duckworth R."/>
            <person name="Johnson A."/>
            <person name="Loviza R."/>
            <person name="Walstead R."/>
            <person name="Shah Z."/>
            <person name="Kiflezghi M."/>
            <person name="Wade K."/>
            <person name="Ball S.L."/>
            <person name="Bradley K.W."/>
            <person name="Asai D.J."/>
            <person name="Bowman C.A."/>
            <person name="Russell D.A."/>
            <person name="Pope W.H."/>
            <person name="Jacobs-Sera D."/>
            <person name="Hendrix R.W."/>
            <person name="Hatfull G.F."/>
        </authorList>
    </citation>
    <scope>NUCLEOTIDE SEQUENCE [LARGE SCALE GENOMIC DNA]</scope>
    <source>
        <strain evidence="3 4">DSM 27648</strain>
    </source>
</reference>
<dbReference type="Proteomes" id="UP000064967">
    <property type="component" value="Chromosome"/>
</dbReference>
<evidence type="ECO:0000259" key="2">
    <source>
        <dbReference type="Pfam" id="PF02617"/>
    </source>
</evidence>
<dbReference type="SUPFAM" id="SSF54736">
    <property type="entry name" value="ClpS-like"/>
    <property type="match status" value="1"/>
</dbReference>
<dbReference type="GO" id="GO:0006508">
    <property type="term" value="P:proteolysis"/>
    <property type="evidence" value="ECO:0007669"/>
    <property type="project" value="UniProtKB-UniRule"/>
</dbReference>
<evidence type="ECO:0000256" key="1">
    <source>
        <dbReference type="HAMAP-Rule" id="MF_00302"/>
    </source>
</evidence>